<proteinExistence type="predicted"/>
<dbReference type="EMBL" id="CAJVPJ010000002">
    <property type="protein sequence ID" value="CAG8451403.1"/>
    <property type="molecule type" value="Genomic_DNA"/>
</dbReference>
<dbReference type="Proteomes" id="UP000789572">
    <property type="component" value="Unassembled WGS sequence"/>
</dbReference>
<dbReference type="OrthoDB" id="2341742at2759"/>
<reference evidence="2" key="1">
    <citation type="submission" date="2021-06" db="EMBL/GenBank/DDBJ databases">
        <authorList>
            <person name="Kallberg Y."/>
            <person name="Tangrot J."/>
            <person name="Rosling A."/>
        </authorList>
    </citation>
    <scope>NUCLEOTIDE SEQUENCE</scope>
    <source>
        <strain evidence="2">IA702</strain>
    </source>
</reference>
<dbReference type="AlphaFoldDB" id="A0A9N8VCG0"/>
<accession>A0A9N8VCG0</accession>
<gene>
    <name evidence="2" type="ORF">POCULU_LOCUS49</name>
</gene>
<feature type="region of interest" description="Disordered" evidence="1">
    <location>
        <begin position="1"/>
        <end position="34"/>
    </location>
</feature>
<feature type="compositionally biased region" description="Polar residues" evidence="1">
    <location>
        <begin position="21"/>
        <end position="33"/>
    </location>
</feature>
<evidence type="ECO:0000313" key="3">
    <source>
        <dbReference type="Proteomes" id="UP000789572"/>
    </source>
</evidence>
<comment type="caution">
    <text evidence="2">The sequence shown here is derived from an EMBL/GenBank/DDBJ whole genome shotgun (WGS) entry which is preliminary data.</text>
</comment>
<name>A0A9N8VCG0_9GLOM</name>
<organism evidence="2 3">
    <name type="scientific">Paraglomus occultum</name>
    <dbReference type="NCBI Taxonomy" id="144539"/>
    <lineage>
        <taxon>Eukaryota</taxon>
        <taxon>Fungi</taxon>
        <taxon>Fungi incertae sedis</taxon>
        <taxon>Mucoromycota</taxon>
        <taxon>Glomeromycotina</taxon>
        <taxon>Glomeromycetes</taxon>
        <taxon>Paraglomerales</taxon>
        <taxon>Paraglomeraceae</taxon>
        <taxon>Paraglomus</taxon>
    </lineage>
</organism>
<sequence>MDKHSAKSAPKRILSKIFPNSKKNSSVSPQNEWTPEWMATISTSNDDSNWYSTAMTHATLAIMSTNEQEGTSHVRDRHDEEDESRPSMPRRYSFSTVHDNGRQRLVAAKRAEYQAKMQAFDELIQRRRGSTLRMALTPDVTC</sequence>
<evidence type="ECO:0000313" key="2">
    <source>
        <dbReference type="EMBL" id="CAG8451403.1"/>
    </source>
</evidence>
<feature type="region of interest" description="Disordered" evidence="1">
    <location>
        <begin position="64"/>
        <end position="94"/>
    </location>
</feature>
<keyword evidence="3" id="KW-1185">Reference proteome</keyword>
<protein>
    <submittedName>
        <fullName evidence="2">6555_t:CDS:1</fullName>
    </submittedName>
</protein>
<evidence type="ECO:0000256" key="1">
    <source>
        <dbReference type="SAM" id="MobiDB-lite"/>
    </source>
</evidence>